<feature type="domain" description="GP-PDE" evidence="1">
    <location>
        <begin position="14"/>
        <end position="245"/>
    </location>
</feature>
<protein>
    <submittedName>
        <fullName evidence="2">Glycerophosphoryl diester phosphodiesterase</fullName>
    </submittedName>
</protein>
<dbReference type="STRING" id="862908.BMS_2079"/>
<organism evidence="2 3">
    <name type="scientific">Halobacteriovorax marinus (strain ATCC BAA-682 / DSM 15412 / SJ)</name>
    <name type="common">Bacteriovorax marinus</name>
    <dbReference type="NCBI Taxonomy" id="862908"/>
    <lineage>
        <taxon>Bacteria</taxon>
        <taxon>Pseudomonadati</taxon>
        <taxon>Bdellovibrionota</taxon>
        <taxon>Bacteriovoracia</taxon>
        <taxon>Bacteriovoracales</taxon>
        <taxon>Halobacteriovoraceae</taxon>
        <taxon>Halobacteriovorax</taxon>
    </lineage>
</organism>
<dbReference type="PROSITE" id="PS51704">
    <property type="entry name" value="GP_PDE"/>
    <property type="match status" value="1"/>
</dbReference>
<dbReference type="Proteomes" id="UP000008963">
    <property type="component" value="Chromosome"/>
</dbReference>
<dbReference type="GO" id="GO:0008081">
    <property type="term" value="F:phosphoric diester hydrolase activity"/>
    <property type="evidence" value="ECO:0007669"/>
    <property type="project" value="InterPro"/>
</dbReference>
<dbReference type="SUPFAM" id="SSF51695">
    <property type="entry name" value="PLC-like phosphodiesterases"/>
    <property type="match status" value="1"/>
</dbReference>
<dbReference type="PANTHER" id="PTHR46211">
    <property type="entry name" value="GLYCEROPHOSPHORYL DIESTER PHOSPHODIESTERASE"/>
    <property type="match status" value="1"/>
</dbReference>
<reference evidence="3" key="1">
    <citation type="journal article" date="2013" name="ISME J.">
        <title>A small predatory core genome in the divergent marine Bacteriovorax marinus SJ and the terrestrial Bdellovibrio bacteriovorus.</title>
        <authorList>
            <person name="Crossman L.C."/>
            <person name="Chen H."/>
            <person name="Cerdeno-Tarraga A.M."/>
            <person name="Brooks K."/>
            <person name="Quail M.A."/>
            <person name="Pineiro S.A."/>
            <person name="Hobley L."/>
            <person name="Sockett R.E."/>
            <person name="Bentley S.D."/>
            <person name="Parkhill J."/>
            <person name="Williams H.N."/>
            <person name="Stine O.C."/>
        </authorList>
    </citation>
    <scope>NUCLEOTIDE SEQUENCE [LARGE SCALE GENOMIC DNA]</scope>
    <source>
        <strain evidence="3">ATCC BAA-682 / DSM 15412 / SJ</strain>
    </source>
</reference>
<dbReference type="PATRIC" id="fig|862908.3.peg.1977"/>
<evidence type="ECO:0000313" key="3">
    <source>
        <dbReference type="Proteomes" id="UP000008963"/>
    </source>
</evidence>
<dbReference type="EMBL" id="FQ312005">
    <property type="protein sequence ID" value="CBW26890.1"/>
    <property type="molecule type" value="Genomic_DNA"/>
</dbReference>
<dbReference type="PANTHER" id="PTHR46211:SF1">
    <property type="entry name" value="GLYCEROPHOSPHODIESTER PHOSPHODIESTERASE, CYTOPLASMIC"/>
    <property type="match status" value="1"/>
</dbReference>
<accession>E1X360</accession>
<dbReference type="Gene3D" id="3.20.20.190">
    <property type="entry name" value="Phosphatidylinositol (PI) phosphodiesterase"/>
    <property type="match status" value="1"/>
</dbReference>
<evidence type="ECO:0000313" key="2">
    <source>
        <dbReference type="EMBL" id="CBW26890.1"/>
    </source>
</evidence>
<dbReference type="GO" id="GO:0006629">
    <property type="term" value="P:lipid metabolic process"/>
    <property type="evidence" value="ECO:0007669"/>
    <property type="project" value="InterPro"/>
</dbReference>
<gene>
    <name evidence="2" type="ordered locus">BMS_2079</name>
</gene>
<dbReference type="InterPro" id="IPR017946">
    <property type="entry name" value="PLC-like_Pdiesterase_TIM-brl"/>
</dbReference>
<proteinExistence type="predicted"/>
<keyword evidence="3" id="KW-1185">Reference proteome</keyword>
<name>E1X360_HALMS</name>
<dbReference type="HOGENOM" id="CLU_030006_3_5_7"/>
<sequence>MILASISSTLNAKPYCISHRGVTENSIENSMSSIQNAIDVGSDGVEFDIHHTKDGHAILMHDEDLVRVAKSRDGRKCPVTSLVKDLRLREIQNNCVLKNGEEIATLKEALQYLETRDLYTFLELKDSPNTRSIQLIEEYNRQKPELLRVISFESKALRVLKKLRKISDFWRDVELMRVYKFLPFSFSDYGVDIYYKTRFMAWLPRLFGKELGVWTVDEDKDLRRVIKRKIKFITTNRVERCMELKEN</sequence>
<dbReference type="AlphaFoldDB" id="E1X360"/>
<dbReference type="eggNOG" id="COG0584">
    <property type="taxonomic scope" value="Bacteria"/>
</dbReference>
<dbReference type="Pfam" id="PF03009">
    <property type="entry name" value="GDPD"/>
    <property type="match status" value="1"/>
</dbReference>
<dbReference type="KEGG" id="bmx:BMS_2079"/>
<dbReference type="InterPro" id="IPR030395">
    <property type="entry name" value="GP_PDE_dom"/>
</dbReference>
<evidence type="ECO:0000259" key="1">
    <source>
        <dbReference type="PROSITE" id="PS51704"/>
    </source>
</evidence>